<reference evidence="3" key="1">
    <citation type="submission" date="2021-01" db="EMBL/GenBank/DDBJ databases">
        <authorList>
            <person name="Zahm M."/>
            <person name="Roques C."/>
            <person name="Cabau C."/>
            <person name="Klopp C."/>
            <person name="Donnadieu C."/>
            <person name="Jouanno E."/>
            <person name="Lampietro C."/>
            <person name="Louis A."/>
            <person name="Herpin A."/>
            <person name="Echchiki A."/>
            <person name="Berthelot C."/>
            <person name="Parey E."/>
            <person name="Roest-Crollius H."/>
            <person name="Braasch I."/>
            <person name="Postlethwait J."/>
            <person name="Bobe J."/>
            <person name="Montfort J."/>
            <person name="Bouchez O."/>
            <person name="Begum T."/>
            <person name="Mejri S."/>
            <person name="Adams A."/>
            <person name="Chen W.-J."/>
            <person name="Guiguen Y."/>
        </authorList>
    </citation>
    <scope>NUCLEOTIDE SEQUENCE</scope>
    <source>
        <strain evidence="3">YG-15Mar2019-1</strain>
        <tissue evidence="3">Brain</tissue>
    </source>
</reference>
<dbReference type="AlphaFoldDB" id="A0A9D3SVQ6"/>
<dbReference type="EMBL" id="JAFDVH010000025">
    <property type="protein sequence ID" value="KAG7454484.1"/>
    <property type="molecule type" value="Genomic_DNA"/>
</dbReference>
<keyword evidence="4" id="KW-1185">Reference proteome</keyword>
<sequence length="200" mass="22210">MESLLDNPMKAVLYLKELTTIVQNQQSLIQTQRQRIDELERKVEELLGENRQLKDPHQAHHYHHHHHHPSPRSTSPQPPVLLHQHPANKSATLPGQPPHQLQCLPAQPQHPPPPPPPTHQQHLQLVPTSPPSPQPGQSSPDSAEEDKKSPCCKSLVPQTPTTLCRSVGLARKAENQTVLHQFCCPAPDAPEGDSSSCSTR</sequence>
<gene>
    <name evidence="3" type="ORF">MATL_G00260200</name>
</gene>
<feature type="compositionally biased region" description="Basic residues" evidence="2">
    <location>
        <begin position="59"/>
        <end position="70"/>
    </location>
</feature>
<feature type="region of interest" description="Disordered" evidence="2">
    <location>
        <begin position="56"/>
        <end position="154"/>
    </location>
</feature>
<dbReference type="CDD" id="cd14686">
    <property type="entry name" value="bZIP"/>
    <property type="match status" value="1"/>
</dbReference>
<evidence type="ECO:0000313" key="4">
    <source>
        <dbReference type="Proteomes" id="UP001046870"/>
    </source>
</evidence>
<feature type="compositionally biased region" description="Pro residues" evidence="2">
    <location>
        <begin position="108"/>
        <end position="118"/>
    </location>
</feature>
<dbReference type="Proteomes" id="UP001046870">
    <property type="component" value="Chromosome 25"/>
</dbReference>
<comment type="caution">
    <text evidence="3">The sequence shown here is derived from an EMBL/GenBank/DDBJ whole genome shotgun (WGS) entry which is preliminary data.</text>
</comment>
<evidence type="ECO:0000313" key="3">
    <source>
        <dbReference type="EMBL" id="KAG7454484.1"/>
    </source>
</evidence>
<dbReference type="OrthoDB" id="430364at2759"/>
<protein>
    <recommendedName>
        <fullName evidence="5">IQ motif and SEC7 domain-containing protein 3</fullName>
    </recommendedName>
</protein>
<keyword evidence="1" id="KW-0175">Coiled coil</keyword>
<evidence type="ECO:0008006" key="5">
    <source>
        <dbReference type="Google" id="ProtNLM"/>
    </source>
</evidence>
<feature type="compositionally biased region" description="Low complexity" evidence="2">
    <location>
        <begin position="98"/>
        <end position="107"/>
    </location>
</feature>
<accession>A0A9D3SVQ6</accession>
<evidence type="ECO:0000256" key="1">
    <source>
        <dbReference type="SAM" id="Coils"/>
    </source>
</evidence>
<organism evidence="3 4">
    <name type="scientific">Megalops atlanticus</name>
    <name type="common">Tarpon</name>
    <name type="synonym">Clupea gigantea</name>
    <dbReference type="NCBI Taxonomy" id="7932"/>
    <lineage>
        <taxon>Eukaryota</taxon>
        <taxon>Metazoa</taxon>
        <taxon>Chordata</taxon>
        <taxon>Craniata</taxon>
        <taxon>Vertebrata</taxon>
        <taxon>Euteleostomi</taxon>
        <taxon>Actinopterygii</taxon>
        <taxon>Neopterygii</taxon>
        <taxon>Teleostei</taxon>
        <taxon>Elopiformes</taxon>
        <taxon>Megalopidae</taxon>
        <taxon>Megalops</taxon>
    </lineage>
</organism>
<name>A0A9D3SVQ6_MEGAT</name>
<proteinExistence type="predicted"/>
<feature type="coiled-coil region" evidence="1">
    <location>
        <begin position="22"/>
        <end position="56"/>
    </location>
</feature>
<evidence type="ECO:0000256" key="2">
    <source>
        <dbReference type="SAM" id="MobiDB-lite"/>
    </source>
</evidence>